<sequence length="149" mass="17026">MSNEEFPHLPTFDPSDSQTYSAICHCGTVQYTVTLSPPLAKQKVVECNCSICSRNGYLLVYPLREQVDIKSGEEALKSYSFGIKRNRHLFCGRCGSSVFFDPRMPEFGESPDIFPVNVRMFKDVNLKELQIVHWDGLNKSRFVDSEHLQ</sequence>
<dbReference type="GeneID" id="54578828"/>
<evidence type="ECO:0000259" key="4">
    <source>
        <dbReference type="PROSITE" id="PS51891"/>
    </source>
</evidence>
<dbReference type="GO" id="GO:0016846">
    <property type="term" value="F:carbon-sulfur lyase activity"/>
    <property type="evidence" value="ECO:0007669"/>
    <property type="project" value="InterPro"/>
</dbReference>
<dbReference type="Gene3D" id="2.170.150.70">
    <property type="match status" value="1"/>
</dbReference>
<keyword evidence="3" id="KW-0862">Zinc</keyword>
<evidence type="ECO:0000256" key="1">
    <source>
        <dbReference type="ARBA" id="ARBA00005495"/>
    </source>
</evidence>
<evidence type="ECO:0000256" key="3">
    <source>
        <dbReference type="ARBA" id="ARBA00022833"/>
    </source>
</evidence>
<dbReference type="Proteomes" id="UP000800094">
    <property type="component" value="Unassembled WGS sequence"/>
</dbReference>
<dbReference type="InterPro" id="IPR006913">
    <property type="entry name" value="CENP-V/GFA"/>
</dbReference>
<dbReference type="Pfam" id="PF04828">
    <property type="entry name" value="GFA"/>
    <property type="match status" value="1"/>
</dbReference>
<organism evidence="5 6">
    <name type="scientific">Trematosphaeria pertusa</name>
    <dbReference type="NCBI Taxonomy" id="390896"/>
    <lineage>
        <taxon>Eukaryota</taxon>
        <taxon>Fungi</taxon>
        <taxon>Dikarya</taxon>
        <taxon>Ascomycota</taxon>
        <taxon>Pezizomycotina</taxon>
        <taxon>Dothideomycetes</taxon>
        <taxon>Pleosporomycetidae</taxon>
        <taxon>Pleosporales</taxon>
        <taxon>Massarineae</taxon>
        <taxon>Trematosphaeriaceae</taxon>
        <taxon>Trematosphaeria</taxon>
    </lineage>
</organism>
<dbReference type="EMBL" id="ML987189">
    <property type="protein sequence ID" value="KAF2257397.1"/>
    <property type="molecule type" value="Genomic_DNA"/>
</dbReference>
<accession>A0A6A6J4V2</accession>
<dbReference type="PANTHER" id="PTHR28620">
    <property type="entry name" value="CENTROMERE PROTEIN V"/>
    <property type="match status" value="1"/>
</dbReference>
<dbReference type="SUPFAM" id="SSF51316">
    <property type="entry name" value="Mss4-like"/>
    <property type="match status" value="1"/>
</dbReference>
<dbReference type="OrthoDB" id="2993351at2759"/>
<feature type="domain" description="CENP-V/GFA" evidence="4">
    <location>
        <begin position="20"/>
        <end position="135"/>
    </location>
</feature>
<dbReference type="InterPro" id="IPR052355">
    <property type="entry name" value="CENP-V-like"/>
</dbReference>
<dbReference type="GO" id="GO:0046872">
    <property type="term" value="F:metal ion binding"/>
    <property type="evidence" value="ECO:0007669"/>
    <property type="project" value="UniProtKB-KW"/>
</dbReference>
<gene>
    <name evidence="5" type="ORF">BU26DRAFT_474269</name>
</gene>
<dbReference type="RefSeq" id="XP_033692401.1">
    <property type="nucleotide sequence ID" value="XM_033825498.1"/>
</dbReference>
<proteinExistence type="inferred from homology"/>
<comment type="similarity">
    <text evidence="1">Belongs to the Gfa family.</text>
</comment>
<name>A0A6A6J4V2_9PLEO</name>
<protein>
    <recommendedName>
        <fullName evidence="4">CENP-V/GFA domain-containing protein</fullName>
    </recommendedName>
</protein>
<evidence type="ECO:0000256" key="2">
    <source>
        <dbReference type="ARBA" id="ARBA00022723"/>
    </source>
</evidence>
<dbReference type="InterPro" id="IPR011057">
    <property type="entry name" value="Mss4-like_sf"/>
</dbReference>
<dbReference type="PROSITE" id="PS51891">
    <property type="entry name" value="CENP_V_GFA"/>
    <property type="match status" value="1"/>
</dbReference>
<reference evidence="5" key="1">
    <citation type="journal article" date="2020" name="Stud. Mycol.">
        <title>101 Dothideomycetes genomes: a test case for predicting lifestyles and emergence of pathogens.</title>
        <authorList>
            <person name="Haridas S."/>
            <person name="Albert R."/>
            <person name="Binder M."/>
            <person name="Bloem J."/>
            <person name="Labutti K."/>
            <person name="Salamov A."/>
            <person name="Andreopoulos B."/>
            <person name="Baker S."/>
            <person name="Barry K."/>
            <person name="Bills G."/>
            <person name="Bluhm B."/>
            <person name="Cannon C."/>
            <person name="Castanera R."/>
            <person name="Culley D."/>
            <person name="Daum C."/>
            <person name="Ezra D."/>
            <person name="Gonzalez J."/>
            <person name="Henrissat B."/>
            <person name="Kuo A."/>
            <person name="Liang C."/>
            <person name="Lipzen A."/>
            <person name="Lutzoni F."/>
            <person name="Magnuson J."/>
            <person name="Mondo S."/>
            <person name="Nolan M."/>
            <person name="Ohm R."/>
            <person name="Pangilinan J."/>
            <person name="Park H.-J."/>
            <person name="Ramirez L."/>
            <person name="Alfaro M."/>
            <person name="Sun H."/>
            <person name="Tritt A."/>
            <person name="Yoshinaga Y."/>
            <person name="Zwiers L.-H."/>
            <person name="Turgeon B."/>
            <person name="Goodwin S."/>
            <person name="Spatafora J."/>
            <person name="Crous P."/>
            <person name="Grigoriev I."/>
        </authorList>
    </citation>
    <scope>NUCLEOTIDE SEQUENCE</scope>
    <source>
        <strain evidence="5">CBS 122368</strain>
    </source>
</reference>
<evidence type="ECO:0000313" key="5">
    <source>
        <dbReference type="EMBL" id="KAF2257397.1"/>
    </source>
</evidence>
<evidence type="ECO:0000313" key="6">
    <source>
        <dbReference type="Proteomes" id="UP000800094"/>
    </source>
</evidence>
<dbReference type="PANTHER" id="PTHR28620:SF1">
    <property type="entry name" value="CENP-V_GFA DOMAIN-CONTAINING PROTEIN"/>
    <property type="match status" value="1"/>
</dbReference>
<dbReference type="AlphaFoldDB" id="A0A6A6J4V2"/>
<keyword evidence="2" id="KW-0479">Metal-binding</keyword>
<keyword evidence="6" id="KW-1185">Reference proteome</keyword>